<dbReference type="Proteomes" id="UP000007067">
    <property type="component" value="Chromosome"/>
</dbReference>
<evidence type="ECO:0000313" key="2">
    <source>
        <dbReference type="Proteomes" id="UP000007067"/>
    </source>
</evidence>
<accession>Q324L5</accession>
<proteinExistence type="predicted"/>
<dbReference type="AlphaFoldDB" id="Q324L5"/>
<protein>
    <recommendedName>
        <fullName evidence="3">DUF2625 domain-containing protein</fullName>
    </recommendedName>
</protein>
<dbReference type="EMBL" id="CP000036">
    <property type="protein sequence ID" value="ABB65243.1"/>
    <property type="molecule type" value="Genomic_DNA"/>
</dbReference>
<gene>
    <name evidence="1" type="primary">ybfG</name>
    <name evidence="1" type="ordered locus">SBO_0552</name>
</gene>
<sequence>MRALPIADDVAGGIFALNGGDLGEDTGCVYYFAPDTLNWESLEVGYSEFLQWALSGDLDTFYENVRWQQWREDVIKLSATEAFTFYPFLWVQSEEARTRKVISLTELWEMQYQMKETFTQ</sequence>
<dbReference type="Pfam" id="PF10946">
    <property type="entry name" value="DUF2625"/>
    <property type="match status" value="1"/>
</dbReference>
<dbReference type="HOGENOM" id="CLU_2048160_0_0_6"/>
<dbReference type="NCBIfam" id="NF008494">
    <property type="entry name" value="PRK11408.1-1"/>
    <property type="match status" value="1"/>
</dbReference>
<dbReference type="InterPro" id="IPR021239">
    <property type="entry name" value="DUF2625"/>
</dbReference>
<dbReference type="KEGG" id="sbo:SBO_0552"/>
<reference evidence="1 2" key="1">
    <citation type="journal article" date="2005" name="Nucleic Acids Res.">
        <title>Genome dynamics and diversity of Shigella species, the etiologic agents of bacillary dysentery.</title>
        <authorList>
            <person name="Yang F."/>
            <person name="Yang J."/>
            <person name="Zhang X."/>
            <person name="Chen L."/>
            <person name="Jiang Y."/>
            <person name="Yan Y."/>
            <person name="Tang X."/>
            <person name="Wang J."/>
            <person name="Xiong Z."/>
            <person name="Dong J."/>
            <person name="Xue Y."/>
            <person name="Zhu Y."/>
            <person name="Xu X."/>
            <person name="Sun L."/>
            <person name="Chen S."/>
            <person name="Nie H."/>
            <person name="Peng J."/>
            <person name="Xu J."/>
            <person name="Wang Y."/>
            <person name="Yuan Z."/>
            <person name="Wen Y."/>
            <person name="Yao Z."/>
            <person name="Shen Y."/>
            <person name="Qiang B."/>
            <person name="Hou Y."/>
            <person name="Yu J."/>
            <person name="Jin Q."/>
        </authorList>
    </citation>
    <scope>NUCLEOTIDE SEQUENCE [LARGE SCALE GENOMIC DNA]</scope>
    <source>
        <strain evidence="1 2">Sb227</strain>
    </source>
</reference>
<organism evidence="1 2">
    <name type="scientific">Shigella boydii serotype 4 (strain Sb227)</name>
    <dbReference type="NCBI Taxonomy" id="300268"/>
    <lineage>
        <taxon>Bacteria</taxon>
        <taxon>Pseudomonadati</taxon>
        <taxon>Pseudomonadota</taxon>
        <taxon>Gammaproteobacteria</taxon>
        <taxon>Enterobacterales</taxon>
        <taxon>Enterobacteriaceae</taxon>
        <taxon>Shigella</taxon>
    </lineage>
</organism>
<evidence type="ECO:0000313" key="1">
    <source>
        <dbReference type="EMBL" id="ABB65243.1"/>
    </source>
</evidence>
<name>Q324L5_SHIBS</name>
<evidence type="ECO:0008006" key="3">
    <source>
        <dbReference type="Google" id="ProtNLM"/>
    </source>
</evidence>